<keyword evidence="11" id="KW-0325">Glycoprotein</keyword>
<feature type="domain" description="G-protein coupled receptors family 1 profile" evidence="17">
    <location>
        <begin position="85"/>
        <end position="363"/>
    </location>
</feature>
<keyword evidence="7 14" id="KW-0297">G-protein coupled receptor</keyword>
<feature type="transmembrane region" description="Helical" evidence="16">
    <location>
        <begin position="104"/>
        <end position="128"/>
    </location>
</feature>
<feature type="transmembrane region" description="Helical" evidence="16">
    <location>
        <begin position="76"/>
        <end position="95"/>
    </location>
</feature>
<dbReference type="InParanoid" id="C3Y9X8"/>
<feature type="compositionally biased region" description="Polar residues" evidence="15">
    <location>
        <begin position="505"/>
        <end position="518"/>
    </location>
</feature>
<keyword evidence="12 14" id="KW-0807">Transducer</keyword>
<feature type="transmembrane region" description="Helical" evidence="16">
    <location>
        <begin position="234"/>
        <end position="263"/>
    </location>
</feature>
<keyword evidence="8 16" id="KW-0472">Membrane</keyword>
<evidence type="ECO:0000256" key="16">
    <source>
        <dbReference type="SAM" id="Phobius"/>
    </source>
</evidence>
<dbReference type="PANTHER" id="PTHR11866">
    <property type="entry name" value="G-PROTEIN COUPLED RECEPTOR FAMILY 1 MEMBER"/>
    <property type="match status" value="1"/>
</dbReference>
<dbReference type="PRINTS" id="PR00237">
    <property type="entry name" value="GPCRRHODOPSN"/>
</dbReference>
<keyword evidence="9" id="KW-1015">Disulfide bond</keyword>
<protein>
    <recommendedName>
        <fullName evidence="2">Thromboxane A2 receptor</fullName>
    </recommendedName>
    <alternativeName>
        <fullName evidence="13">Prostanoid TP receptor</fullName>
    </alternativeName>
</protein>
<evidence type="ECO:0000256" key="4">
    <source>
        <dbReference type="ARBA" id="ARBA00022553"/>
    </source>
</evidence>
<dbReference type="InterPro" id="IPR008365">
    <property type="entry name" value="Prostanoid_rcpt"/>
</dbReference>
<dbReference type="GO" id="GO:0004960">
    <property type="term" value="F:thromboxane receptor activity"/>
    <property type="evidence" value="ECO:0007669"/>
    <property type="project" value="UniProtKB-ARBA"/>
</dbReference>
<keyword evidence="5 14" id="KW-0812">Transmembrane</keyword>
<feature type="transmembrane region" description="Helical" evidence="16">
    <location>
        <begin position="188"/>
        <end position="208"/>
    </location>
</feature>
<evidence type="ECO:0000256" key="12">
    <source>
        <dbReference type="ARBA" id="ARBA00023224"/>
    </source>
</evidence>
<gene>
    <name evidence="18" type="ORF">BRAFLDRAFT_126347</name>
</gene>
<evidence type="ECO:0000256" key="13">
    <source>
        <dbReference type="ARBA" id="ARBA00029815"/>
    </source>
</evidence>
<dbReference type="FunFam" id="1.20.1070.10:FF:000163">
    <property type="entry name" value="Thromboxane A2 receptor"/>
    <property type="match status" value="1"/>
</dbReference>
<evidence type="ECO:0000256" key="14">
    <source>
        <dbReference type="RuleBase" id="RU000688"/>
    </source>
</evidence>
<dbReference type="InterPro" id="IPR017452">
    <property type="entry name" value="GPCR_Rhodpsn_7TM"/>
</dbReference>
<dbReference type="GO" id="GO:0005886">
    <property type="term" value="C:plasma membrane"/>
    <property type="evidence" value="ECO:0007669"/>
    <property type="project" value="UniProtKB-SubCell"/>
</dbReference>
<feature type="region of interest" description="Disordered" evidence="15">
    <location>
        <begin position="494"/>
        <end position="518"/>
    </location>
</feature>
<dbReference type="PROSITE" id="PS00237">
    <property type="entry name" value="G_PROTEIN_RECEP_F1_1"/>
    <property type="match status" value="1"/>
</dbReference>
<organism>
    <name type="scientific">Branchiostoma floridae</name>
    <name type="common">Florida lancelet</name>
    <name type="synonym">Amphioxus</name>
    <dbReference type="NCBI Taxonomy" id="7739"/>
    <lineage>
        <taxon>Eukaryota</taxon>
        <taxon>Metazoa</taxon>
        <taxon>Chordata</taxon>
        <taxon>Cephalochordata</taxon>
        <taxon>Leptocardii</taxon>
        <taxon>Amphioxiformes</taxon>
        <taxon>Branchiostomatidae</taxon>
        <taxon>Branchiostoma</taxon>
    </lineage>
</organism>
<keyword evidence="3" id="KW-1003">Cell membrane</keyword>
<dbReference type="PROSITE" id="PS50262">
    <property type="entry name" value="G_PROTEIN_RECEP_F1_2"/>
    <property type="match status" value="1"/>
</dbReference>
<evidence type="ECO:0000256" key="2">
    <source>
        <dbReference type="ARBA" id="ARBA00017628"/>
    </source>
</evidence>
<dbReference type="Gene3D" id="1.20.1070.10">
    <property type="entry name" value="Rhodopsin 7-helix transmembrane proteins"/>
    <property type="match status" value="1"/>
</dbReference>
<feature type="compositionally biased region" description="Polar residues" evidence="15">
    <location>
        <begin position="431"/>
        <end position="440"/>
    </location>
</feature>
<evidence type="ECO:0000256" key="5">
    <source>
        <dbReference type="ARBA" id="ARBA00022692"/>
    </source>
</evidence>
<evidence type="ECO:0000256" key="9">
    <source>
        <dbReference type="ARBA" id="ARBA00023157"/>
    </source>
</evidence>
<evidence type="ECO:0000256" key="1">
    <source>
        <dbReference type="ARBA" id="ARBA00004651"/>
    </source>
</evidence>
<comment type="subcellular location">
    <subcellularLocation>
        <location evidence="1">Cell membrane</location>
        <topology evidence="1">Multi-pass membrane protein</topology>
    </subcellularLocation>
</comment>
<reference evidence="18" key="1">
    <citation type="journal article" date="2008" name="Nature">
        <title>The amphioxus genome and the evolution of the chordate karyotype.</title>
        <authorList>
            <consortium name="US DOE Joint Genome Institute (JGI-PGF)"/>
            <person name="Putnam N.H."/>
            <person name="Butts T."/>
            <person name="Ferrier D.E.K."/>
            <person name="Furlong R.F."/>
            <person name="Hellsten U."/>
            <person name="Kawashima T."/>
            <person name="Robinson-Rechavi M."/>
            <person name="Shoguchi E."/>
            <person name="Terry A."/>
            <person name="Yu J.-K."/>
            <person name="Benito-Gutierrez E.L."/>
            <person name="Dubchak I."/>
            <person name="Garcia-Fernandez J."/>
            <person name="Gibson-Brown J.J."/>
            <person name="Grigoriev I.V."/>
            <person name="Horton A.C."/>
            <person name="de Jong P.J."/>
            <person name="Jurka J."/>
            <person name="Kapitonov V.V."/>
            <person name="Kohara Y."/>
            <person name="Kuroki Y."/>
            <person name="Lindquist E."/>
            <person name="Lucas S."/>
            <person name="Osoegawa K."/>
            <person name="Pennacchio L.A."/>
            <person name="Salamov A.A."/>
            <person name="Satou Y."/>
            <person name="Sauka-Spengler T."/>
            <person name="Schmutz J."/>
            <person name="Shin-I T."/>
            <person name="Toyoda A."/>
            <person name="Bronner-Fraser M."/>
            <person name="Fujiyama A."/>
            <person name="Holland L.Z."/>
            <person name="Holland P.W.H."/>
            <person name="Satoh N."/>
            <person name="Rokhsar D.S."/>
        </authorList>
    </citation>
    <scope>NUCLEOTIDE SEQUENCE [LARGE SCALE GENOMIC DNA]</scope>
    <source>
        <strain evidence="18">S238N-H82</strain>
        <tissue evidence="18">Testes</tissue>
    </source>
</reference>
<proteinExistence type="inferred from homology"/>
<dbReference type="FunCoup" id="C3Y9X8">
    <property type="interactions" value="130"/>
</dbReference>
<dbReference type="SUPFAM" id="SSF81321">
    <property type="entry name" value="Family A G protein-coupled receptor-like"/>
    <property type="match status" value="1"/>
</dbReference>
<dbReference type="InterPro" id="IPR000276">
    <property type="entry name" value="GPCR_Rhodpsn"/>
</dbReference>
<feature type="transmembrane region" description="Helical" evidence="16">
    <location>
        <begin position="148"/>
        <end position="167"/>
    </location>
</feature>
<dbReference type="eggNOG" id="KOG3656">
    <property type="taxonomic scope" value="Eukaryota"/>
</dbReference>
<dbReference type="PANTHER" id="PTHR11866:SF16">
    <property type="entry name" value="PROSTAGLANDIN E2 RECEPTOR EP4 SUBTYPE-LIKE PROTEIN"/>
    <property type="match status" value="1"/>
</dbReference>
<evidence type="ECO:0000256" key="6">
    <source>
        <dbReference type="ARBA" id="ARBA00022989"/>
    </source>
</evidence>
<name>C3Y9X8_BRAFL</name>
<evidence type="ECO:0000259" key="17">
    <source>
        <dbReference type="PROSITE" id="PS50262"/>
    </source>
</evidence>
<feature type="transmembrane region" description="Helical" evidence="16">
    <location>
        <begin position="308"/>
        <end position="328"/>
    </location>
</feature>
<evidence type="ECO:0000256" key="10">
    <source>
        <dbReference type="ARBA" id="ARBA00023170"/>
    </source>
</evidence>
<dbReference type="STRING" id="7739.C3Y9X8"/>
<sequence length="568" mass="63572">MVWRLAEIDSADLRLELALTEAATRPPPAMETNDTFGGNVSAANCSYATASSYPRSCSTPADNQCPLPGQSPASTIAMFTVGVLGNIIALIVLFLSRKNHKRTVFYLLVTGLAWTDLLGKIVTTPMVWAVYINNMEWLGGCYTCNYHGWSMLAAGLSSCLIVFVMAVERFIAIRHPYFYNVAVTRMKAKITLVVCWVVAILIAALPLMGLGENVMHFPGTWCFFNFYGRELTSVVYASLFVAVLGVCILGTLFCNLSVIATLLRMRNSILRTSSMSQSDDLHKTAVNVREEDSPRRRRRTNVRAETQMVVLLAGVSIIFTVSWCPLMIRVLLNQIPSYESEIQWDLVSVRMASMNQILDPWIYILFRRELFHRVIKIVKDLTCKIRQVPKQPSDNKREAGMVTFSNGHAGRASRLAVADAIFHHAIDETDNLNSHENNMNGERRPSGRSSFSKRRPSWRDCLPALSPNDDRCIYSSLEDVVFEEPTTKFETITPEASPLSKRQTRTMSDGAVSNLSPNTLKRRASGTMENDLFPQFPVRAAVPRGQWSQSDPMTARCRRLIHVGSLPL</sequence>
<dbReference type="CDD" id="cd14981">
    <property type="entry name" value="7tmA_Prostanoid_R"/>
    <property type="match status" value="1"/>
</dbReference>
<comment type="similarity">
    <text evidence="14">Belongs to the G-protein coupled receptor 1 family.</text>
</comment>
<dbReference type="PRINTS" id="PR01788">
    <property type="entry name" value="PROSTANOIDR"/>
</dbReference>
<dbReference type="Pfam" id="PF00001">
    <property type="entry name" value="7tm_1"/>
    <property type="match status" value="1"/>
</dbReference>
<keyword evidence="4" id="KW-0597">Phosphoprotein</keyword>
<evidence type="ECO:0000256" key="3">
    <source>
        <dbReference type="ARBA" id="ARBA00022475"/>
    </source>
</evidence>
<keyword evidence="6 16" id="KW-1133">Transmembrane helix</keyword>
<evidence type="ECO:0000256" key="7">
    <source>
        <dbReference type="ARBA" id="ARBA00023040"/>
    </source>
</evidence>
<evidence type="ECO:0000313" key="18">
    <source>
        <dbReference type="EMBL" id="EEN62887.1"/>
    </source>
</evidence>
<dbReference type="AlphaFoldDB" id="C3Y9X8"/>
<evidence type="ECO:0000256" key="8">
    <source>
        <dbReference type="ARBA" id="ARBA00023136"/>
    </source>
</evidence>
<dbReference type="EMBL" id="GG666493">
    <property type="protein sequence ID" value="EEN62887.1"/>
    <property type="molecule type" value="Genomic_DNA"/>
</dbReference>
<accession>C3Y9X8</accession>
<feature type="region of interest" description="Disordered" evidence="15">
    <location>
        <begin position="431"/>
        <end position="456"/>
    </location>
</feature>
<evidence type="ECO:0000256" key="11">
    <source>
        <dbReference type="ARBA" id="ARBA00023180"/>
    </source>
</evidence>
<keyword evidence="10 14" id="KW-0675">Receptor</keyword>
<evidence type="ECO:0000256" key="15">
    <source>
        <dbReference type="SAM" id="MobiDB-lite"/>
    </source>
</evidence>